<dbReference type="AlphaFoldDB" id="A0A2S0MW86"/>
<dbReference type="CDD" id="cd09111">
    <property type="entry name" value="PLDc_ymdC_like_1"/>
    <property type="match status" value="1"/>
</dbReference>
<dbReference type="CDD" id="cd09113">
    <property type="entry name" value="PLDc_ymdC_like_2"/>
    <property type="match status" value="1"/>
</dbReference>
<dbReference type="Gene3D" id="3.30.870.10">
    <property type="entry name" value="Endonuclease Chain A"/>
    <property type="match status" value="2"/>
</dbReference>
<keyword evidence="1" id="KW-0732">Signal</keyword>
<dbReference type="RefSeq" id="WP_106445149.1">
    <property type="nucleotide sequence ID" value="NZ_CP027669.1"/>
</dbReference>
<organism evidence="3 4">
    <name type="scientific">Simplicispira suum</name>
    <dbReference type="NCBI Taxonomy" id="2109915"/>
    <lineage>
        <taxon>Bacteria</taxon>
        <taxon>Pseudomonadati</taxon>
        <taxon>Pseudomonadota</taxon>
        <taxon>Betaproteobacteria</taxon>
        <taxon>Burkholderiales</taxon>
        <taxon>Comamonadaceae</taxon>
        <taxon>Simplicispira</taxon>
    </lineage>
</organism>
<evidence type="ECO:0000313" key="3">
    <source>
        <dbReference type="EMBL" id="AVO40156.1"/>
    </source>
</evidence>
<dbReference type="PANTHER" id="PTHR21248">
    <property type="entry name" value="CARDIOLIPIN SYNTHASE"/>
    <property type="match status" value="1"/>
</dbReference>
<gene>
    <name evidence="3" type="ORF">C6571_01600</name>
</gene>
<proteinExistence type="predicted"/>
<evidence type="ECO:0000259" key="2">
    <source>
        <dbReference type="PROSITE" id="PS50035"/>
    </source>
</evidence>
<dbReference type="SMART" id="SM00155">
    <property type="entry name" value="PLDc"/>
    <property type="match status" value="2"/>
</dbReference>
<name>A0A2S0MW86_9BURK</name>
<feature type="chain" id="PRO_5015465417" description="PLD phosphodiesterase domain-containing protein" evidence="1">
    <location>
        <begin position="25"/>
        <end position="520"/>
    </location>
</feature>
<dbReference type="InterPro" id="IPR025202">
    <property type="entry name" value="PLD-like_dom"/>
</dbReference>
<evidence type="ECO:0000256" key="1">
    <source>
        <dbReference type="SAM" id="SignalP"/>
    </source>
</evidence>
<reference evidence="3 4" key="1">
    <citation type="submission" date="2018-03" db="EMBL/GenBank/DDBJ databases">
        <title>Genome sequencing of Simplicispira sp.</title>
        <authorList>
            <person name="Kim S.-J."/>
            <person name="Heo J."/>
            <person name="Kwon S.-W."/>
        </authorList>
    </citation>
    <scope>NUCLEOTIDE SEQUENCE [LARGE SCALE GENOMIC DNA]</scope>
    <source>
        <strain evidence="3 4">SC1-8</strain>
    </source>
</reference>
<dbReference type="GO" id="GO:0032049">
    <property type="term" value="P:cardiolipin biosynthetic process"/>
    <property type="evidence" value="ECO:0007669"/>
    <property type="project" value="UniProtKB-ARBA"/>
</dbReference>
<protein>
    <recommendedName>
        <fullName evidence="2">PLD phosphodiesterase domain-containing protein</fullName>
    </recommendedName>
</protein>
<feature type="signal peptide" evidence="1">
    <location>
        <begin position="1"/>
        <end position="24"/>
    </location>
</feature>
<dbReference type="SUPFAM" id="SSF56024">
    <property type="entry name" value="Phospholipase D/nuclease"/>
    <property type="match status" value="2"/>
</dbReference>
<dbReference type="GO" id="GO:0030572">
    <property type="term" value="F:phosphatidyltransferase activity"/>
    <property type="evidence" value="ECO:0007669"/>
    <property type="project" value="UniProtKB-ARBA"/>
</dbReference>
<dbReference type="PANTHER" id="PTHR21248:SF12">
    <property type="entry name" value="CARDIOLIPIN SYNTHASE C"/>
    <property type="match status" value="1"/>
</dbReference>
<feature type="domain" description="PLD phosphodiesterase" evidence="2">
    <location>
        <begin position="412"/>
        <end position="439"/>
    </location>
</feature>
<dbReference type="PROSITE" id="PS50035">
    <property type="entry name" value="PLD"/>
    <property type="match status" value="2"/>
</dbReference>
<evidence type="ECO:0000313" key="4">
    <source>
        <dbReference type="Proteomes" id="UP000239326"/>
    </source>
</evidence>
<dbReference type="PROSITE" id="PS51257">
    <property type="entry name" value="PROKAR_LIPOPROTEIN"/>
    <property type="match status" value="1"/>
</dbReference>
<keyword evidence="4" id="KW-1185">Reference proteome</keyword>
<feature type="domain" description="PLD phosphodiesterase" evidence="2">
    <location>
        <begin position="171"/>
        <end position="198"/>
    </location>
</feature>
<sequence>MKHPFGDRAIRFLTMLMLPLFVGACSLPPPPERVPSSAFGPEHTAETRLGRASAAQVARQRDGKSGVHALFDPLEAFAARMLLAEAAEKSLDVQYYIWHADQTGTLLMQALVDAADRGVRVRLLLDDGGTSGLDDRLAALAEHPQIEVRLFNPFVLRWPKPMGYLTDFSRANRRMHNKSFTADNQATIIGGRNMGDEYFGATDGVLFSDLDVLAIGPIVPEVSADFDRYWASASAWPVQAILPAAGAEGLAPLARDAARIRNSPEARAYADAVRNTAFVNDHLQQRVALDWSVVRMVSDDPAKGLAKEERGGLLVDQLYHLLGAPQRSLSLVSPYFVPTAAGVQALAAMRQRGVAVQILTNAYEATDVPLVHAGYAKRRKPLLKSGVALYEMQSTATGGKDPVARLNPLGSSGSSLHAKTFAVDGERAFVGSFNFDPRSALLNTELGFLIDSPVLAKRIESAFETQVPKRSYTLALSDSGKVVWRDFADPPVVHKVEPGSSWWSRAGLTALSWLPIEWLL</sequence>
<dbReference type="Pfam" id="PF13091">
    <property type="entry name" value="PLDc_2"/>
    <property type="match status" value="2"/>
</dbReference>
<dbReference type="OrthoDB" id="9814092at2"/>
<dbReference type="KEGG" id="simp:C6571_01600"/>
<accession>A0A2S0MW86</accession>
<dbReference type="Proteomes" id="UP000239326">
    <property type="component" value="Chromosome"/>
</dbReference>
<dbReference type="EMBL" id="CP027669">
    <property type="protein sequence ID" value="AVO40156.1"/>
    <property type="molecule type" value="Genomic_DNA"/>
</dbReference>
<dbReference type="InterPro" id="IPR001736">
    <property type="entry name" value="PLipase_D/transphosphatidylase"/>
</dbReference>